<reference evidence="1" key="1">
    <citation type="submission" date="2019-03" db="EMBL/GenBank/DDBJ databases">
        <title>WGS assembly of Setaria viridis.</title>
        <authorList>
            <person name="Huang P."/>
            <person name="Jenkins J."/>
            <person name="Grimwood J."/>
            <person name="Barry K."/>
            <person name="Healey A."/>
            <person name="Mamidi S."/>
            <person name="Sreedasyam A."/>
            <person name="Shu S."/>
            <person name="Feldman M."/>
            <person name="Wu J."/>
            <person name="Yu Y."/>
            <person name="Chen C."/>
            <person name="Johnson J."/>
            <person name="Rokhsar D."/>
            <person name="Baxter I."/>
            <person name="Schmutz J."/>
            <person name="Brutnell T."/>
            <person name="Kellogg E."/>
        </authorList>
    </citation>
    <scope>NUCLEOTIDE SEQUENCE [LARGE SCALE GENOMIC DNA]</scope>
</reference>
<evidence type="ECO:0000313" key="2">
    <source>
        <dbReference type="Proteomes" id="UP000298652"/>
    </source>
</evidence>
<organism evidence="1 2">
    <name type="scientific">Setaria viridis</name>
    <name type="common">Green bristlegrass</name>
    <name type="synonym">Setaria italica subsp. viridis</name>
    <dbReference type="NCBI Taxonomy" id="4556"/>
    <lineage>
        <taxon>Eukaryota</taxon>
        <taxon>Viridiplantae</taxon>
        <taxon>Streptophyta</taxon>
        <taxon>Embryophyta</taxon>
        <taxon>Tracheophyta</taxon>
        <taxon>Spermatophyta</taxon>
        <taxon>Magnoliopsida</taxon>
        <taxon>Liliopsida</taxon>
        <taxon>Poales</taxon>
        <taxon>Poaceae</taxon>
        <taxon>PACMAD clade</taxon>
        <taxon>Panicoideae</taxon>
        <taxon>Panicodae</taxon>
        <taxon>Paniceae</taxon>
        <taxon>Cenchrinae</taxon>
        <taxon>Setaria</taxon>
    </lineage>
</organism>
<accession>A0A4U6UT88</accession>
<dbReference type="EMBL" id="CM016556">
    <property type="protein sequence ID" value="TKW18635.1"/>
    <property type="molecule type" value="Genomic_DNA"/>
</dbReference>
<proteinExistence type="predicted"/>
<dbReference type="Proteomes" id="UP000298652">
    <property type="component" value="Chromosome 5"/>
</dbReference>
<dbReference type="Gramene" id="TKW18635">
    <property type="protein sequence ID" value="TKW18635"/>
    <property type="gene ID" value="SEVIR_5G444100v2"/>
</dbReference>
<sequence>MTITKLYDQTAPNFLFLRAQVRSCVVSLYHLVVHRHSFFSYPVQLYYVQLCCWSSSRASGDSGRLFLAENCSRTMQFAISFYLNTFAIAQFIALELDSS</sequence>
<protein>
    <submittedName>
        <fullName evidence="1">Uncharacterized protein</fullName>
    </submittedName>
</protein>
<dbReference type="AlphaFoldDB" id="A0A4U6UT88"/>
<gene>
    <name evidence="1" type="ORF">SEVIR_5G444100v2</name>
</gene>
<keyword evidence="2" id="KW-1185">Reference proteome</keyword>
<name>A0A4U6UT88_SETVI</name>
<evidence type="ECO:0000313" key="1">
    <source>
        <dbReference type="EMBL" id="TKW18635.1"/>
    </source>
</evidence>